<gene>
    <name evidence="1" type="ORF">AU255_07570</name>
</gene>
<evidence type="ECO:0000313" key="1">
    <source>
        <dbReference type="EMBL" id="OQK17713.1"/>
    </source>
</evidence>
<protein>
    <submittedName>
        <fullName evidence="1">Uncharacterized protein</fullName>
    </submittedName>
</protein>
<comment type="caution">
    <text evidence="1">The sequence shown here is derived from an EMBL/GenBank/DDBJ whole genome shotgun (WGS) entry which is preliminary data.</text>
</comment>
<sequence length="63" mass="7672">MHFLYLEKKRWQSCITRCNQQLRKLKAYIYLKNRLTELPKPGRHYPPDALNQLLHCKISVDFL</sequence>
<organism evidence="1 2">
    <name type="scientific">Methyloprofundus sedimenti</name>
    <dbReference type="NCBI Taxonomy" id="1420851"/>
    <lineage>
        <taxon>Bacteria</taxon>
        <taxon>Pseudomonadati</taxon>
        <taxon>Pseudomonadota</taxon>
        <taxon>Gammaproteobacteria</taxon>
        <taxon>Methylococcales</taxon>
        <taxon>Methylococcaceae</taxon>
        <taxon>Methyloprofundus</taxon>
    </lineage>
</organism>
<dbReference type="AlphaFoldDB" id="A0A1V8M8J2"/>
<accession>A0A1V8M8J2</accession>
<dbReference type="STRING" id="1420851.AU255_07570"/>
<dbReference type="Proteomes" id="UP000191980">
    <property type="component" value="Unassembled WGS sequence"/>
</dbReference>
<proteinExistence type="predicted"/>
<evidence type="ECO:0000313" key="2">
    <source>
        <dbReference type="Proteomes" id="UP000191980"/>
    </source>
</evidence>
<dbReference type="EMBL" id="LPUF01000001">
    <property type="protein sequence ID" value="OQK17713.1"/>
    <property type="molecule type" value="Genomic_DNA"/>
</dbReference>
<reference evidence="1 2" key="1">
    <citation type="submission" date="2015-12" db="EMBL/GenBank/DDBJ databases">
        <authorList>
            <person name="Shamseldin A."/>
            <person name="Moawad H."/>
            <person name="Abd El-Rahim W.M."/>
            <person name="Sadowsky M.J."/>
        </authorList>
    </citation>
    <scope>NUCLEOTIDE SEQUENCE [LARGE SCALE GENOMIC DNA]</scope>
    <source>
        <strain evidence="1 2">WF1</strain>
    </source>
</reference>
<name>A0A1V8M8J2_9GAMM</name>
<keyword evidence="2" id="KW-1185">Reference proteome</keyword>